<evidence type="ECO:0000313" key="6">
    <source>
        <dbReference type="Proteomes" id="UP001183794"/>
    </source>
</evidence>
<keyword evidence="2" id="KW-0521">NADP</keyword>
<dbReference type="InterPro" id="IPR016161">
    <property type="entry name" value="Ald_DH/histidinol_DH"/>
</dbReference>
<evidence type="ECO:0000259" key="4">
    <source>
        <dbReference type="Pfam" id="PF00171"/>
    </source>
</evidence>
<protein>
    <submittedName>
        <fullName evidence="5">Succinate-semialdehyde dehydrogenase/glutarate-semialdehyde dehydrogenase</fullName>
        <ecNumber evidence="5">1.2.1.16</ecNumber>
        <ecNumber evidence="5">1.2.1.20</ecNumber>
        <ecNumber evidence="5">1.2.1.79</ecNumber>
    </submittedName>
</protein>
<evidence type="ECO:0000256" key="3">
    <source>
        <dbReference type="ARBA" id="ARBA00023002"/>
    </source>
</evidence>
<dbReference type="Gene3D" id="3.40.309.10">
    <property type="entry name" value="Aldehyde Dehydrogenase, Chain A, domain 2"/>
    <property type="match status" value="1"/>
</dbReference>
<keyword evidence="6" id="KW-1185">Reference proteome</keyword>
<dbReference type="PANTHER" id="PTHR43217:SF2">
    <property type="entry name" value="SUCCINATE-SEMIALDEHYDE DEHYDROGENASE [NADP(+)]"/>
    <property type="match status" value="1"/>
</dbReference>
<dbReference type="Proteomes" id="UP001183794">
    <property type="component" value="Unassembled WGS sequence"/>
</dbReference>
<dbReference type="EMBL" id="JAVDYJ010000001">
    <property type="protein sequence ID" value="MDR7348359.1"/>
    <property type="molecule type" value="Genomic_DNA"/>
</dbReference>
<dbReference type="SUPFAM" id="SSF53720">
    <property type="entry name" value="ALDH-like"/>
    <property type="match status" value="1"/>
</dbReference>
<feature type="domain" description="Aldehyde dehydrogenase" evidence="4">
    <location>
        <begin position="8"/>
        <end position="459"/>
    </location>
</feature>
<dbReference type="GO" id="GO:0102810">
    <property type="term" value="F:glutarate-semialdehyde dehydrogenase (NADP+) activity"/>
    <property type="evidence" value="ECO:0007669"/>
    <property type="project" value="UniProtKB-EC"/>
</dbReference>
<dbReference type="EC" id="1.2.1.16" evidence="5"/>
<dbReference type="Gene3D" id="3.40.605.10">
    <property type="entry name" value="Aldehyde Dehydrogenase, Chain A, domain 1"/>
    <property type="match status" value="1"/>
</dbReference>
<comment type="caution">
    <text evidence="5">The sequence shown here is derived from an EMBL/GenBank/DDBJ whole genome shotgun (WGS) entry which is preliminary data.</text>
</comment>
<proteinExistence type="inferred from homology"/>
<keyword evidence="3 5" id="KW-0560">Oxidoreductase</keyword>
<accession>A0ABU2B424</accession>
<dbReference type="PANTHER" id="PTHR43217">
    <property type="entry name" value="SUCCINATE SEMIALDEHYDE DEHYDROGENASE [NAD(P)+] SAD"/>
    <property type="match status" value="1"/>
</dbReference>
<reference evidence="5 6" key="1">
    <citation type="submission" date="2023-07" db="EMBL/GenBank/DDBJ databases">
        <title>Sequencing the genomes of 1000 actinobacteria strains.</title>
        <authorList>
            <person name="Klenk H.-P."/>
        </authorList>
    </citation>
    <scope>NUCLEOTIDE SEQUENCE [LARGE SCALE GENOMIC DNA]</scope>
    <source>
        <strain evidence="5 6">DSM 22966</strain>
    </source>
</reference>
<comment type="similarity">
    <text evidence="1">Belongs to the aldehyde dehydrogenase family.</text>
</comment>
<evidence type="ECO:0000256" key="2">
    <source>
        <dbReference type="ARBA" id="ARBA00022857"/>
    </source>
</evidence>
<gene>
    <name evidence="5" type="ORF">J2S62_002616</name>
</gene>
<dbReference type="GO" id="GO:0036243">
    <property type="term" value="F:succinate-semialdehyde dehydrogenase (NADP+) activity"/>
    <property type="evidence" value="ECO:0007669"/>
    <property type="project" value="UniProtKB-EC"/>
</dbReference>
<sequence>MTTQSQVTTQYKVVDPATGQTVEEFPTATDDQILDALERSDQAFKSWRETPIQERTAVLRKVAEIYEERSEELAKIIQTEMGKAIPEGQGELQLVSLIYRYFADNAEAFMEDEPLKGPKNAEAFIERRPVGSLLGIMPWNFPYYQVARFAAPNLALGNTILLKHAPQCPKSAAVMEEIFQEAGLPADAYINIYATNEQVADVILPDPRNQGVSLTGSERAGSAVAAEAGRNLKKVVLELGGSDPYILLDTPDLAATVKTFFGARMGNTGQACNSPKRMIVMDDVYDEFVEQLTAAAKEFTPEDPLAEDSKLSPLSSVAAKERFMEQVQAAVADGATIHTGQDEYDLPGAFVKPVVLTDVKPGMRGYHEELFGPAFMVFKVSSEEEAIELANDTPFGLGSAVFSSDQEKAEKVAQQVDAGMVFINTPEQSREFLPFGGVKRSGVGRELGPLAMDEFVNKRLVYKKTN</sequence>
<dbReference type="Pfam" id="PF00171">
    <property type="entry name" value="Aldedh"/>
    <property type="match status" value="1"/>
</dbReference>
<dbReference type="EC" id="1.2.1.79" evidence="5"/>
<dbReference type="EC" id="1.2.1.20" evidence="5"/>
<evidence type="ECO:0000256" key="1">
    <source>
        <dbReference type="ARBA" id="ARBA00009986"/>
    </source>
</evidence>
<organism evidence="5 6">
    <name type="scientific">Enteractinococcus fodinae</name>
    <dbReference type="NCBI Taxonomy" id="684663"/>
    <lineage>
        <taxon>Bacteria</taxon>
        <taxon>Bacillati</taxon>
        <taxon>Actinomycetota</taxon>
        <taxon>Actinomycetes</taxon>
        <taxon>Micrococcales</taxon>
        <taxon>Micrococcaceae</taxon>
    </lineage>
</organism>
<dbReference type="InterPro" id="IPR016163">
    <property type="entry name" value="Ald_DH_C"/>
</dbReference>
<evidence type="ECO:0000313" key="5">
    <source>
        <dbReference type="EMBL" id="MDR7348359.1"/>
    </source>
</evidence>
<dbReference type="InterPro" id="IPR044148">
    <property type="entry name" value="ALDH_GabD1-like"/>
</dbReference>
<dbReference type="InterPro" id="IPR047110">
    <property type="entry name" value="GABD/Sad-like"/>
</dbReference>
<dbReference type="InterPro" id="IPR015590">
    <property type="entry name" value="Aldehyde_DH_dom"/>
</dbReference>
<dbReference type="InterPro" id="IPR016162">
    <property type="entry name" value="Ald_DH_N"/>
</dbReference>
<dbReference type="CDD" id="cd07100">
    <property type="entry name" value="ALDH_SSADH1_GabD1"/>
    <property type="match status" value="1"/>
</dbReference>
<dbReference type="RefSeq" id="WP_310175476.1">
    <property type="nucleotide sequence ID" value="NZ_BAABHE010000002.1"/>
</dbReference>
<name>A0ABU2B424_9MICC</name>